<organism evidence="1 2">
    <name type="scientific">Funiculus sociatus GB2-A5</name>
    <dbReference type="NCBI Taxonomy" id="2933946"/>
    <lineage>
        <taxon>Bacteria</taxon>
        <taxon>Bacillati</taxon>
        <taxon>Cyanobacteriota</taxon>
        <taxon>Cyanophyceae</taxon>
        <taxon>Coleofasciculales</taxon>
        <taxon>Coleofasciculaceae</taxon>
        <taxon>Funiculus</taxon>
    </lineage>
</organism>
<dbReference type="RefSeq" id="WP_190419727.1">
    <property type="nucleotide sequence ID" value="NZ_JAMPKK010000103.1"/>
</dbReference>
<dbReference type="EMBL" id="JAMPKK010000103">
    <property type="protein sequence ID" value="MEP0868018.1"/>
    <property type="molecule type" value="Genomic_DNA"/>
</dbReference>
<protein>
    <submittedName>
        <fullName evidence="1">Uncharacterized protein</fullName>
    </submittedName>
</protein>
<reference evidence="1 2" key="1">
    <citation type="submission" date="2022-04" db="EMBL/GenBank/DDBJ databases">
        <title>Positive selection, recombination, and allopatry shape intraspecific diversity of widespread and dominant cyanobacteria.</title>
        <authorList>
            <person name="Wei J."/>
            <person name="Shu W."/>
            <person name="Hu C."/>
        </authorList>
    </citation>
    <scope>NUCLEOTIDE SEQUENCE [LARGE SCALE GENOMIC DNA]</scope>
    <source>
        <strain evidence="1 2">GB2-A5</strain>
    </source>
</reference>
<proteinExistence type="predicted"/>
<accession>A0ABV0JX68</accession>
<gene>
    <name evidence="1" type="ORF">NDI37_26615</name>
</gene>
<sequence length="55" mass="6356">MQSRLEILILTAIAIQVGSDRASHCNCCYLNEPRRPKERRGKRGSMRSLLPRLIF</sequence>
<keyword evidence="2" id="KW-1185">Reference proteome</keyword>
<name>A0ABV0JX68_9CYAN</name>
<evidence type="ECO:0000313" key="1">
    <source>
        <dbReference type="EMBL" id="MEP0868018.1"/>
    </source>
</evidence>
<evidence type="ECO:0000313" key="2">
    <source>
        <dbReference type="Proteomes" id="UP001442494"/>
    </source>
</evidence>
<comment type="caution">
    <text evidence="1">The sequence shown here is derived from an EMBL/GenBank/DDBJ whole genome shotgun (WGS) entry which is preliminary data.</text>
</comment>
<dbReference type="Proteomes" id="UP001442494">
    <property type="component" value="Unassembled WGS sequence"/>
</dbReference>